<evidence type="ECO:0000256" key="2">
    <source>
        <dbReference type="ARBA" id="ARBA00022485"/>
    </source>
</evidence>
<keyword evidence="3" id="KW-0949">S-adenosyl-L-methionine</keyword>
<evidence type="ECO:0000313" key="9">
    <source>
        <dbReference type="Proteomes" id="UP000093352"/>
    </source>
</evidence>
<dbReference type="Proteomes" id="UP000093352">
    <property type="component" value="Unassembled WGS sequence"/>
</dbReference>
<dbReference type="Pfam" id="PF04055">
    <property type="entry name" value="Radical_SAM"/>
    <property type="match status" value="1"/>
</dbReference>
<dbReference type="InterPro" id="IPR032432">
    <property type="entry name" value="Radical_SAM_C"/>
</dbReference>
<keyword evidence="5" id="KW-0408">Iron</keyword>
<name>A0A371IMB3_9FIRM</name>
<accession>A0A371IMB3</accession>
<dbReference type="InterPro" id="IPR058240">
    <property type="entry name" value="rSAM_sf"/>
</dbReference>
<dbReference type="InterPro" id="IPR007197">
    <property type="entry name" value="rSAM"/>
</dbReference>
<reference evidence="8 9" key="1">
    <citation type="journal article" date="2016" name="Genome Announc.">
        <title>Draft Genome Sequence of Criibacterium bergeronii gen. nov., sp. nov., Strain CCRI-22567T, Isolated from a Vaginal Sample from a Woman with Bacterial Vaginosis.</title>
        <authorList>
            <person name="Maheux A.F."/>
            <person name="Berube E."/>
            <person name="Boudreau D.K."/>
            <person name="Raymond F."/>
            <person name="Corbeil J."/>
            <person name="Roy P.H."/>
            <person name="Boissinot M."/>
            <person name="Omar R.F."/>
        </authorList>
    </citation>
    <scope>NUCLEOTIDE SEQUENCE [LARGE SCALE GENOMIC DNA]</scope>
    <source>
        <strain evidence="8 9">CCRI-22567</strain>
    </source>
</reference>
<keyword evidence="9" id="KW-1185">Reference proteome</keyword>
<organism evidence="8 9">
    <name type="scientific">Criibacterium bergeronii</name>
    <dbReference type="NCBI Taxonomy" id="1871336"/>
    <lineage>
        <taxon>Bacteria</taxon>
        <taxon>Bacillati</taxon>
        <taxon>Bacillota</taxon>
        <taxon>Clostridia</taxon>
        <taxon>Peptostreptococcales</taxon>
        <taxon>Filifactoraceae</taxon>
        <taxon>Criibacterium</taxon>
    </lineage>
</organism>
<evidence type="ECO:0000256" key="6">
    <source>
        <dbReference type="ARBA" id="ARBA00023014"/>
    </source>
</evidence>
<evidence type="ECO:0000256" key="3">
    <source>
        <dbReference type="ARBA" id="ARBA00022691"/>
    </source>
</evidence>
<dbReference type="InterPro" id="IPR006638">
    <property type="entry name" value="Elp3/MiaA/NifB-like_rSAM"/>
</dbReference>
<keyword evidence="6" id="KW-0411">Iron-sulfur</keyword>
<dbReference type="NCBIfam" id="TIGR01212">
    <property type="entry name" value="TIGR01212 family radical SAM protein"/>
    <property type="match status" value="1"/>
</dbReference>
<dbReference type="PANTHER" id="PTHR11135">
    <property type="entry name" value="HISTONE ACETYLTRANSFERASE-RELATED"/>
    <property type="match status" value="1"/>
</dbReference>
<dbReference type="Pfam" id="PF16199">
    <property type="entry name" value="Radical_SAM_C"/>
    <property type="match status" value="1"/>
</dbReference>
<dbReference type="GO" id="GO:0046872">
    <property type="term" value="F:metal ion binding"/>
    <property type="evidence" value="ECO:0007669"/>
    <property type="project" value="UniProtKB-KW"/>
</dbReference>
<dbReference type="AlphaFoldDB" id="A0A371IMB3"/>
<dbReference type="PANTHER" id="PTHR11135:SF1">
    <property type="entry name" value="PROTEIN YHCC"/>
    <property type="match status" value="1"/>
</dbReference>
<dbReference type="InterPro" id="IPR005911">
    <property type="entry name" value="YhcC-like"/>
</dbReference>
<dbReference type="SFLD" id="SFLDS00029">
    <property type="entry name" value="Radical_SAM"/>
    <property type="match status" value="1"/>
</dbReference>
<dbReference type="STRING" id="1871336.BBG48_05965"/>
<dbReference type="SFLD" id="SFLDG01086">
    <property type="entry name" value="elongater_protein-like"/>
    <property type="match status" value="1"/>
</dbReference>
<dbReference type="InterPro" id="IPR023404">
    <property type="entry name" value="rSAM_horseshoe"/>
</dbReference>
<dbReference type="SUPFAM" id="SSF102114">
    <property type="entry name" value="Radical SAM enzymes"/>
    <property type="match status" value="1"/>
</dbReference>
<evidence type="ECO:0000313" key="8">
    <source>
        <dbReference type="EMBL" id="RDY21639.1"/>
    </source>
</evidence>
<dbReference type="GO" id="GO:0051539">
    <property type="term" value="F:4 iron, 4 sulfur cluster binding"/>
    <property type="evidence" value="ECO:0007669"/>
    <property type="project" value="UniProtKB-KW"/>
</dbReference>
<dbReference type="InterPro" id="IPR039661">
    <property type="entry name" value="ELP3"/>
</dbReference>
<evidence type="ECO:0000256" key="5">
    <source>
        <dbReference type="ARBA" id="ARBA00023004"/>
    </source>
</evidence>
<dbReference type="SFLD" id="SFLDG01091">
    <property type="entry name" value="uncharacterized_CHP01210-like"/>
    <property type="match status" value="1"/>
</dbReference>
<feature type="domain" description="Elp3/MiaA/NifB-like radical SAM core" evidence="7">
    <location>
        <begin position="24"/>
        <end position="251"/>
    </location>
</feature>
<proteinExistence type="predicted"/>
<keyword evidence="4" id="KW-0479">Metal-binding</keyword>
<comment type="caution">
    <text evidence="8">The sequence shown here is derived from an EMBL/GenBank/DDBJ whole genome shotgun (WGS) entry which is preliminary data.</text>
</comment>
<comment type="cofactor">
    <cofactor evidence="1">
        <name>[4Fe-4S] cluster</name>
        <dbReference type="ChEBI" id="CHEBI:49883"/>
    </cofactor>
</comment>
<protein>
    <submittedName>
        <fullName evidence="8">TIGR01212 family radical SAM protein</fullName>
    </submittedName>
</protein>
<sequence length="309" mass="35645">MIYFPKKYYSFNQSMRENFDTKIVKLSLDGGFTCPNRDGTLDNRGCIFCSAKGSGDFTFSTLSINKQLEKQIELTSKKWSDAKYIAYFQNYTNTYKKSLTELKNLYETALNYKYVVGLAIGTRPDCLADEVLDLLAEINKKTFLFVELGLQTIHKKSSKYLRLYYDVDDFNKAVAKLNLRGIKCVAHTILRLPNENRQMIIETVEHLNSLPVWGIKLQMLNVLSGTDLEKDYADGKFTLYSKEDYVSFICDIIEHLREDIVIHRLTGDGAKDILIAPKWILNKRNVLNSIDKELTKRNTFQGKLFGQAW</sequence>
<dbReference type="GO" id="GO:0003824">
    <property type="term" value="F:catalytic activity"/>
    <property type="evidence" value="ECO:0007669"/>
    <property type="project" value="InterPro"/>
</dbReference>
<keyword evidence="2" id="KW-0004">4Fe-4S</keyword>
<dbReference type="RefSeq" id="WP_068911939.1">
    <property type="nucleotide sequence ID" value="NZ_MBEW02000005.1"/>
</dbReference>
<evidence type="ECO:0000259" key="7">
    <source>
        <dbReference type="SMART" id="SM00729"/>
    </source>
</evidence>
<evidence type="ECO:0000256" key="1">
    <source>
        <dbReference type="ARBA" id="ARBA00001966"/>
    </source>
</evidence>
<evidence type="ECO:0000256" key="4">
    <source>
        <dbReference type="ARBA" id="ARBA00022723"/>
    </source>
</evidence>
<dbReference type="Gene3D" id="3.80.30.20">
    <property type="entry name" value="tm_1862 like domain"/>
    <property type="match status" value="1"/>
</dbReference>
<dbReference type="EMBL" id="MBEW02000005">
    <property type="protein sequence ID" value="RDY21639.1"/>
    <property type="molecule type" value="Genomic_DNA"/>
</dbReference>
<gene>
    <name evidence="8" type="ORF">BBG48_003400</name>
</gene>
<dbReference type="SMART" id="SM00729">
    <property type="entry name" value="Elp3"/>
    <property type="match status" value="1"/>
</dbReference>